<dbReference type="AlphaFoldDB" id="A0A1F8AWE1"/>
<keyword evidence="2" id="KW-1133">Transmembrane helix</keyword>
<evidence type="ECO:0000313" key="5">
    <source>
        <dbReference type="Proteomes" id="UP000178313"/>
    </source>
</evidence>
<dbReference type="Gene3D" id="2.60.40.380">
    <property type="entry name" value="Purple acid phosphatase-like, N-terminal"/>
    <property type="match status" value="1"/>
</dbReference>
<dbReference type="SUPFAM" id="SSF49363">
    <property type="entry name" value="Purple acid phosphatase, N-terminal domain"/>
    <property type="match status" value="1"/>
</dbReference>
<sequence>MRKSKIPTIIGIFILVFGLAAGVLLVRNQNFFRLGASAEFAPKDVRISNITDSSATVSWITDRETSGFVKWGEGQDSLDKTELDELTSQSFTHTLTLRNLTPQTTYSFKINSGGEDFDNNGIPWQLTTGAEIKLPSKTNLVSGVVLTSSGEPAKNALVYATVGGGGLLSTITSQTGNWVIPISAVRSQDLTSLVVVDEKNSLVEISVNAGPGGVASAQIYPQSAKPTPSIILGQVHDFKNLPANETSEIPKASIGLPDEATPSSGFSVEEQSATPSAQTVTLESVDNGEVITTTEPEFFGGGPPGTTITITVESEPITDTLKVPSSGDWKWSPPSDLLPGTHTITLLWRDAAGILRTLRRTFVVQAAEGPAFESTPSASPTSTPKTSPTPSPLASFSPTPTSTATVTAAPVPDSGILTPTILLSIIGVGVIAFSILIWRKSEI</sequence>
<comment type="caution">
    <text evidence="4">The sequence shown here is derived from an EMBL/GenBank/DDBJ whole genome shotgun (WGS) entry which is preliminary data.</text>
</comment>
<feature type="transmembrane region" description="Helical" evidence="2">
    <location>
        <begin position="416"/>
        <end position="438"/>
    </location>
</feature>
<dbReference type="SMART" id="SM00060">
    <property type="entry name" value="FN3"/>
    <property type="match status" value="1"/>
</dbReference>
<name>A0A1F8AWE1_9BACT</name>
<keyword evidence="2" id="KW-0812">Transmembrane</keyword>
<feature type="compositionally biased region" description="Low complexity" evidence="1">
    <location>
        <begin position="374"/>
        <end position="406"/>
    </location>
</feature>
<reference evidence="4 5" key="1">
    <citation type="journal article" date="2016" name="Nat. Commun.">
        <title>Thousands of microbial genomes shed light on interconnected biogeochemical processes in an aquifer system.</title>
        <authorList>
            <person name="Anantharaman K."/>
            <person name="Brown C.T."/>
            <person name="Hug L.A."/>
            <person name="Sharon I."/>
            <person name="Castelle C.J."/>
            <person name="Probst A.J."/>
            <person name="Thomas B.C."/>
            <person name="Singh A."/>
            <person name="Wilkins M.J."/>
            <person name="Karaoz U."/>
            <person name="Brodie E.L."/>
            <person name="Williams K.H."/>
            <person name="Hubbard S.S."/>
            <person name="Banfield J.F."/>
        </authorList>
    </citation>
    <scope>NUCLEOTIDE SEQUENCE [LARGE SCALE GENOMIC DNA]</scope>
</reference>
<dbReference type="InterPro" id="IPR008963">
    <property type="entry name" value="Purple_acid_Pase-like_N"/>
</dbReference>
<dbReference type="CDD" id="cd00063">
    <property type="entry name" value="FN3"/>
    <property type="match status" value="1"/>
</dbReference>
<dbReference type="InterPro" id="IPR003961">
    <property type="entry name" value="FN3_dom"/>
</dbReference>
<dbReference type="Gene3D" id="2.60.40.10">
    <property type="entry name" value="Immunoglobulins"/>
    <property type="match status" value="1"/>
</dbReference>
<dbReference type="InterPro" id="IPR015914">
    <property type="entry name" value="PAPs_N"/>
</dbReference>
<dbReference type="STRING" id="1802513.A3E46_02910"/>
<gene>
    <name evidence="4" type="ORF">A3E46_02910</name>
</gene>
<evidence type="ECO:0000259" key="3">
    <source>
        <dbReference type="PROSITE" id="PS50853"/>
    </source>
</evidence>
<dbReference type="EMBL" id="MGGZ01000040">
    <property type="protein sequence ID" value="OGM56073.1"/>
    <property type="molecule type" value="Genomic_DNA"/>
</dbReference>
<feature type="region of interest" description="Disordered" evidence="1">
    <location>
        <begin position="249"/>
        <end position="279"/>
    </location>
</feature>
<evidence type="ECO:0000256" key="2">
    <source>
        <dbReference type="SAM" id="Phobius"/>
    </source>
</evidence>
<dbReference type="InterPro" id="IPR044016">
    <property type="entry name" value="Big_13"/>
</dbReference>
<proteinExistence type="predicted"/>
<organism evidence="4 5">
    <name type="scientific">Candidatus Woesebacteria bacterium RIFCSPHIGHO2_12_FULL_46_16</name>
    <dbReference type="NCBI Taxonomy" id="1802513"/>
    <lineage>
        <taxon>Bacteria</taxon>
        <taxon>Candidatus Woeseibacteriota</taxon>
    </lineage>
</organism>
<feature type="region of interest" description="Disordered" evidence="1">
    <location>
        <begin position="371"/>
        <end position="406"/>
    </location>
</feature>
<dbReference type="Pfam" id="PF16656">
    <property type="entry name" value="Pur_ac_phosph_N"/>
    <property type="match status" value="1"/>
</dbReference>
<feature type="domain" description="Fibronectin type-III" evidence="3">
    <location>
        <begin position="41"/>
        <end position="135"/>
    </location>
</feature>
<dbReference type="InterPro" id="IPR013783">
    <property type="entry name" value="Ig-like_fold"/>
</dbReference>
<evidence type="ECO:0000256" key="1">
    <source>
        <dbReference type="SAM" id="MobiDB-lite"/>
    </source>
</evidence>
<dbReference type="Pfam" id="PF19077">
    <property type="entry name" value="Big_13"/>
    <property type="match status" value="1"/>
</dbReference>
<dbReference type="GO" id="GO:0003993">
    <property type="term" value="F:acid phosphatase activity"/>
    <property type="evidence" value="ECO:0007669"/>
    <property type="project" value="InterPro"/>
</dbReference>
<dbReference type="PROSITE" id="PS50853">
    <property type="entry name" value="FN3"/>
    <property type="match status" value="1"/>
</dbReference>
<dbReference type="GO" id="GO:0046872">
    <property type="term" value="F:metal ion binding"/>
    <property type="evidence" value="ECO:0007669"/>
    <property type="project" value="InterPro"/>
</dbReference>
<keyword evidence="2" id="KW-0472">Membrane</keyword>
<accession>A0A1F8AWE1</accession>
<evidence type="ECO:0000313" key="4">
    <source>
        <dbReference type="EMBL" id="OGM56073.1"/>
    </source>
</evidence>
<feature type="compositionally biased region" description="Polar residues" evidence="1">
    <location>
        <begin position="261"/>
        <end position="279"/>
    </location>
</feature>
<dbReference type="Proteomes" id="UP000178313">
    <property type="component" value="Unassembled WGS sequence"/>
</dbReference>
<protein>
    <recommendedName>
        <fullName evidence="3">Fibronectin type-III domain-containing protein</fullName>
    </recommendedName>
</protein>